<protein>
    <submittedName>
        <fullName evidence="4">Zinc ribbon domain-containing protein</fullName>
    </submittedName>
</protein>
<keyword evidence="2" id="KW-0472">Membrane</keyword>
<dbReference type="Proteomes" id="UP000461585">
    <property type="component" value="Unassembled WGS sequence"/>
</dbReference>
<evidence type="ECO:0000259" key="3">
    <source>
        <dbReference type="Pfam" id="PF13240"/>
    </source>
</evidence>
<reference evidence="4 5" key="1">
    <citation type="submission" date="2020-01" db="EMBL/GenBank/DDBJ databases">
        <title>Anaeroalcalibacter tamaniensis gen. nov., sp. nov., moderately halophilic strictly anaerobic fermenter bacterium from mud volcano of Taman peninsula.</title>
        <authorList>
            <person name="Frolova A."/>
            <person name="Merkel A.Y."/>
            <person name="Slobodkin A.I."/>
        </authorList>
    </citation>
    <scope>NUCLEOTIDE SEQUENCE [LARGE SCALE GENOMIC DNA]</scope>
    <source>
        <strain evidence="4 5">F-3ap</strain>
    </source>
</reference>
<keyword evidence="5" id="KW-1185">Reference proteome</keyword>
<comment type="caution">
    <text evidence="4">The sequence shown here is derived from an EMBL/GenBank/DDBJ whole genome shotgun (WGS) entry which is preliminary data.</text>
</comment>
<dbReference type="EMBL" id="JAAEEH010000013">
    <property type="protein sequence ID" value="NDL67311.1"/>
    <property type="molecule type" value="Genomic_DNA"/>
</dbReference>
<feature type="compositionally biased region" description="Gly residues" evidence="1">
    <location>
        <begin position="77"/>
        <end position="87"/>
    </location>
</feature>
<dbReference type="InterPro" id="IPR026870">
    <property type="entry name" value="Zinc_ribbon_dom"/>
</dbReference>
<feature type="domain" description="Zinc-ribbon" evidence="3">
    <location>
        <begin position="2"/>
        <end position="23"/>
    </location>
</feature>
<evidence type="ECO:0000256" key="1">
    <source>
        <dbReference type="SAM" id="MobiDB-lite"/>
    </source>
</evidence>
<dbReference type="AlphaFoldDB" id="A0A7X5HVB2"/>
<gene>
    <name evidence="4" type="ORF">GXN74_06110</name>
</gene>
<keyword evidence="2" id="KW-0812">Transmembrane</keyword>
<evidence type="ECO:0000313" key="5">
    <source>
        <dbReference type="Proteomes" id="UP000461585"/>
    </source>
</evidence>
<feature type="region of interest" description="Disordered" evidence="1">
    <location>
        <begin position="28"/>
        <end position="88"/>
    </location>
</feature>
<evidence type="ECO:0000256" key="2">
    <source>
        <dbReference type="SAM" id="Phobius"/>
    </source>
</evidence>
<keyword evidence="2" id="KW-1133">Transmembrane helix</keyword>
<organism evidence="4 5">
    <name type="scientific">Anaerotalea alkaliphila</name>
    <dbReference type="NCBI Taxonomy" id="2662126"/>
    <lineage>
        <taxon>Bacteria</taxon>
        <taxon>Bacillati</taxon>
        <taxon>Bacillota</taxon>
        <taxon>Clostridia</taxon>
        <taxon>Eubacteriales</taxon>
        <taxon>Anaerotalea</taxon>
    </lineage>
</organism>
<sequence>MYCEECGAPNPDEALFCANCGTKFVKAEGGGQEPVEAPKPQAASQQVPPPVPPPQPWQQTAPPPVAPPQPRQEFQGPSGGPGPGQYGGPDLNAPMGVGSWLAVYLLMAVPILNIVLIFKWAFGNNVNRNKKNFAIAALILFLISLVLSILFFIFFGEFFYRNMGGAYY</sequence>
<dbReference type="Pfam" id="PF13240">
    <property type="entry name" value="Zn_Ribbon_1"/>
    <property type="match status" value="1"/>
</dbReference>
<feature type="transmembrane region" description="Helical" evidence="2">
    <location>
        <begin position="101"/>
        <end position="121"/>
    </location>
</feature>
<name>A0A7X5HVB2_9FIRM</name>
<feature type="compositionally biased region" description="Pro residues" evidence="1">
    <location>
        <begin position="47"/>
        <end position="70"/>
    </location>
</feature>
<dbReference type="RefSeq" id="WP_162370040.1">
    <property type="nucleotide sequence ID" value="NZ_JAAEEH010000013.1"/>
</dbReference>
<accession>A0A7X5HVB2</accession>
<evidence type="ECO:0000313" key="4">
    <source>
        <dbReference type="EMBL" id="NDL67311.1"/>
    </source>
</evidence>
<proteinExistence type="predicted"/>
<feature type="transmembrane region" description="Helical" evidence="2">
    <location>
        <begin position="133"/>
        <end position="155"/>
    </location>
</feature>